<keyword evidence="2" id="KW-1185">Reference proteome</keyword>
<sequence>MPMSREMFRAKNWSGESARNRGSFLWWVYFLQKNGFPKNYRKEILRKIHFKFASKIDKTSVEQTKVSSYHRGTYITKCHTSAFYPAIATH</sequence>
<dbReference type="EMBL" id="QWIV01000003">
    <property type="protein sequence ID" value="RMZ61274.1"/>
    <property type="molecule type" value="Genomic_DNA"/>
</dbReference>
<evidence type="ECO:0000313" key="1">
    <source>
        <dbReference type="EMBL" id="RMZ61274.1"/>
    </source>
</evidence>
<proteinExistence type="predicted"/>
<name>A0A3M7LGM5_9FLAO</name>
<dbReference type="AlphaFoldDB" id="A0A3M7LGM5"/>
<protein>
    <submittedName>
        <fullName evidence="1">Uncharacterized protein</fullName>
    </submittedName>
</protein>
<gene>
    <name evidence="1" type="ORF">D1632_00235</name>
</gene>
<reference evidence="1 2" key="1">
    <citation type="submission" date="2018-08" db="EMBL/GenBank/DDBJ databases">
        <title>Chryseobacterium nematophagum: a novel matrix digesting pathogen of nematodes.</title>
        <authorList>
            <person name="Page A."/>
            <person name="Roberts M."/>
            <person name="Felix M.-A."/>
            <person name="Weir W."/>
        </authorList>
    </citation>
    <scope>NUCLEOTIDE SEQUENCE [LARGE SCALE GENOMIC DNA]</scope>
    <source>
        <strain evidence="1 2">JUb275</strain>
    </source>
</reference>
<comment type="caution">
    <text evidence="1">The sequence shown here is derived from an EMBL/GenBank/DDBJ whole genome shotgun (WGS) entry which is preliminary data.</text>
</comment>
<dbReference type="Proteomes" id="UP000267524">
    <property type="component" value="Unassembled WGS sequence"/>
</dbReference>
<organism evidence="1 2">
    <name type="scientific">Chryseobacterium nematophagum</name>
    <dbReference type="NCBI Taxonomy" id="2305228"/>
    <lineage>
        <taxon>Bacteria</taxon>
        <taxon>Pseudomonadati</taxon>
        <taxon>Bacteroidota</taxon>
        <taxon>Flavobacteriia</taxon>
        <taxon>Flavobacteriales</taxon>
        <taxon>Weeksellaceae</taxon>
        <taxon>Chryseobacterium group</taxon>
        <taxon>Chryseobacterium</taxon>
    </lineage>
</organism>
<accession>A0A3M7LGM5</accession>
<evidence type="ECO:0000313" key="2">
    <source>
        <dbReference type="Proteomes" id="UP000267524"/>
    </source>
</evidence>